<gene>
    <name evidence="6" type="ORF">NEOLI_003573</name>
</gene>
<dbReference type="InterPro" id="IPR040168">
    <property type="entry name" value="Not2/3/5"/>
</dbReference>
<dbReference type="STRING" id="1198029.A0A1U7LSQ5"/>
<dbReference type="InterPro" id="IPR007282">
    <property type="entry name" value="NOT2/3/5_C"/>
</dbReference>
<accession>A0A1U7LSQ5</accession>
<reference evidence="6 7" key="1">
    <citation type="submission" date="2016-04" db="EMBL/GenBank/DDBJ databases">
        <title>Evolutionary innovation and constraint leading to complex multicellularity in the Ascomycota.</title>
        <authorList>
            <person name="Cisse O."/>
            <person name="Nguyen A."/>
            <person name="Hewitt D.A."/>
            <person name="Jedd G."/>
            <person name="Stajich J.E."/>
        </authorList>
    </citation>
    <scope>NUCLEOTIDE SEQUENCE [LARGE SCALE GENOMIC DNA]</scope>
    <source>
        <strain evidence="6 7">DAH-3</strain>
    </source>
</reference>
<dbReference type="OMA" id="LHAREWR"/>
<protein>
    <submittedName>
        <fullName evidence="6">General negative regulator of transcription subunit 2</fullName>
    </submittedName>
</protein>
<feature type="domain" description="NOT2/NOT3/NOT5 C-terminal" evidence="5">
    <location>
        <begin position="290"/>
        <end position="412"/>
    </location>
</feature>
<evidence type="ECO:0000256" key="3">
    <source>
        <dbReference type="ARBA" id="ARBA00023163"/>
    </source>
</evidence>
<comment type="similarity">
    <text evidence="1">Belongs to the CNOT2/3/5 family.</text>
</comment>
<dbReference type="AlphaFoldDB" id="A0A1U7LSQ5"/>
<dbReference type="EMBL" id="LXFE01000367">
    <property type="protein sequence ID" value="OLL25551.1"/>
    <property type="molecule type" value="Genomic_DNA"/>
</dbReference>
<proteinExistence type="inferred from homology"/>
<feature type="compositionally biased region" description="Low complexity" evidence="4">
    <location>
        <begin position="40"/>
        <end position="49"/>
    </location>
</feature>
<evidence type="ECO:0000313" key="6">
    <source>
        <dbReference type="EMBL" id="OLL25551.1"/>
    </source>
</evidence>
<evidence type="ECO:0000256" key="2">
    <source>
        <dbReference type="ARBA" id="ARBA00023015"/>
    </source>
</evidence>
<dbReference type="GO" id="GO:0030015">
    <property type="term" value="C:CCR4-NOT core complex"/>
    <property type="evidence" value="ECO:0007669"/>
    <property type="project" value="InterPro"/>
</dbReference>
<dbReference type="OrthoDB" id="25391at2759"/>
<keyword evidence="7" id="KW-1185">Reference proteome</keyword>
<dbReference type="InterPro" id="IPR038635">
    <property type="entry name" value="CCR4-NOT_su2/3/5_C_sf"/>
</dbReference>
<dbReference type="Gene3D" id="2.30.30.1020">
    <property type="entry name" value="CCR4-NOT complex subunit 2/3/5, C-terminal domain"/>
    <property type="match status" value="1"/>
</dbReference>
<dbReference type="PANTHER" id="PTHR23326">
    <property type="entry name" value="CCR4 NOT-RELATED"/>
    <property type="match status" value="1"/>
</dbReference>
<dbReference type="Proteomes" id="UP000186594">
    <property type="component" value="Unassembled WGS sequence"/>
</dbReference>
<evidence type="ECO:0000256" key="1">
    <source>
        <dbReference type="ARBA" id="ARBA00007682"/>
    </source>
</evidence>
<dbReference type="GO" id="GO:0006355">
    <property type="term" value="P:regulation of DNA-templated transcription"/>
    <property type="evidence" value="ECO:0007669"/>
    <property type="project" value="InterPro"/>
</dbReference>
<feature type="region of interest" description="Disordered" evidence="4">
    <location>
        <begin position="1"/>
        <end position="72"/>
    </location>
</feature>
<sequence>MQSQGPFDQNDFPALGASGPNNQNRDPNSNQSYAGISSVQQQQQQQQQQNSFLHLSPNRARSPPGIGDGQYASLNASLNITENDFPALASQSGNMGGRQTPHHLQQHQIQHHQTNGYPLPLSPNENGPNSMSSNFARVNGQEELSQHQNSLLGSFRNGNPPPQQYDNPNHSNDPFRKANDIGARHSSAMNNLINDFSRQNINHQGPLEQDRKLSSESPNVALGTIDGRMVNIPNSPPPCNDSMTETEKFGLKGILGVIKQDNPESMLLPLGKDLHQYGLPIPGNDRPLWSTFFSPWGEPTRAMDEPSFSLPGCYNVSVPPPMIPKVASFGDDTLFYMFYTFPRDVCQELAAQELSNRGWRFHKDHRVWLTKDVASDPYMKNNHYERGHYVFFNPETWERQKLKDFALVYADLENRAFNPLLGLPAIQ</sequence>
<comment type="caution">
    <text evidence="6">The sequence shown here is derived from an EMBL/GenBank/DDBJ whole genome shotgun (WGS) entry which is preliminary data.</text>
</comment>
<name>A0A1U7LSQ5_NEOID</name>
<evidence type="ECO:0000256" key="4">
    <source>
        <dbReference type="SAM" id="MobiDB-lite"/>
    </source>
</evidence>
<keyword evidence="3" id="KW-0804">Transcription</keyword>
<feature type="compositionally biased region" description="Polar residues" evidence="4">
    <location>
        <begin position="123"/>
        <end position="152"/>
    </location>
</feature>
<evidence type="ECO:0000259" key="5">
    <source>
        <dbReference type="Pfam" id="PF04153"/>
    </source>
</evidence>
<dbReference type="GO" id="GO:0000289">
    <property type="term" value="P:nuclear-transcribed mRNA poly(A) tail shortening"/>
    <property type="evidence" value="ECO:0007669"/>
    <property type="project" value="UniProtKB-ARBA"/>
</dbReference>
<organism evidence="6 7">
    <name type="scientific">Neolecta irregularis (strain DAH-3)</name>
    <dbReference type="NCBI Taxonomy" id="1198029"/>
    <lineage>
        <taxon>Eukaryota</taxon>
        <taxon>Fungi</taxon>
        <taxon>Dikarya</taxon>
        <taxon>Ascomycota</taxon>
        <taxon>Taphrinomycotina</taxon>
        <taxon>Neolectales</taxon>
        <taxon>Neolectaceae</taxon>
        <taxon>Neolecta</taxon>
    </lineage>
</organism>
<keyword evidence="2" id="KW-0805">Transcription regulation</keyword>
<feature type="compositionally biased region" description="Polar residues" evidence="4">
    <location>
        <begin position="19"/>
        <end position="39"/>
    </location>
</feature>
<evidence type="ECO:0000313" key="7">
    <source>
        <dbReference type="Proteomes" id="UP000186594"/>
    </source>
</evidence>
<dbReference type="Pfam" id="PF04153">
    <property type="entry name" value="NOT2_3_5_C"/>
    <property type="match status" value="1"/>
</dbReference>
<feature type="region of interest" description="Disordered" evidence="4">
    <location>
        <begin position="87"/>
        <end position="179"/>
    </location>
</feature>